<accession>A0ABW6WXQ6</accession>
<dbReference type="InterPro" id="IPR043128">
    <property type="entry name" value="Rev_trsase/Diguanyl_cyclase"/>
</dbReference>
<dbReference type="CDD" id="cd01949">
    <property type="entry name" value="GGDEF"/>
    <property type="match status" value="1"/>
</dbReference>
<evidence type="ECO:0000259" key="3">
    <source>
        <dbReference type="PROSITE" id="PS50887"/>
    </source>
</evidence>
<keyword evidence="5" id="KW-1185">Reference proteome</keyword>
<feature type="transmembrane region" description="Helical" evidence="1">
    <location>
        <begin position="15"/>
        <end position="34"/>
    </location>
</feature>
<reference evidence="4 5" key="1">
    <citation type="submission" date="2024-10" db="EMBL/GenBank/DDBJ databases">
        <title>The Natural Products Discovery Center: Release of the First 8490 Sequenced Strains for Exploring Actinobacteria Biosynthetic Diversity.</title>
        <authorList>
            <person name="Kalkreuter E."/>
            <person name="Kautsar S.A."/>
            <person name="Yang D."/>
            <person name="Bader C.D."/>
            <person name="Teijaro C.N."/>
            <person name="Fluegel L."/>
            <person name="Davis C.M."/>
            <person name="Simpson J.R."/>
            <person name="Lauterbach L."/>
            <person name="Steele A.D."/>
            <person name="Gui C."/>
            <person name="Meng S."/>
            <person name="Li G."/>
            <person name="Viehrig K."/>
            <person name="Ye F."/>
            <person name="Su P."/>
            <person name="Kiefer A.F."/>
            <person name="Nichols A."/>
            <person name="Cepeda A.J."/>
            <person name="Yan W."/>
            <person name="Fan B."/>
            <person name="Jiang Y."/>
            <person name="Adhikari A."/>
            <person name="Zheng C.-J."/>
            <person name="Schuster L."/>
            <person name="Cowan T.M."/>
            <person name="Smanski M.J."/>
            <person name="Chevrette M.G."/>
            <person name="De Carvalho L.P.S."/>
            <person name="Shen B."/>
        </authorList>
    </citation>
    <scope>NUCLEOTIDE SEQUENCE [LARGE SCALE GENOMIC DNA]</scope>
    <source>
        <strain evidence="4 5">NPDC000087</strain>
    </source>
</reference>
<feature type="transmembrane region" description="Helical" evidence="1">
    <location>
        <begin position="208"/>
        <end position="228"/>
    </location>
</feature>
<dbReference type="PROSITE" id="PS50887">
    <property type="entry name" value="GGDEF"/>
    <property type="match status" value="1"/>
</dbReference>
<evidence type="ECO:0000259" key="2">
    <source>
        <dbReference type="PROSITE" id="PS50883"/>
    </source>
</evidence>
<evidence type="ECO:0000256" key="1">
    <source>
        <dbReference type="SAM" id="Phobius"/>
    </source>
</evidence>
<feature type="transmembrane region" description="Helical" evidence="1">
    <location>
        <begin position="78"/>
        <end position="97"/>
    </location>
</feature>
<feature type="transmembrane region" description="Helical" evidence="1">
    <location>
        <begin position="274"/>
        <end position="298"/>
    </location>
</feature>
<dbReference type="Gene3D" id="3.20.20.450">
    <property type="entry name" value="EAL domain"/>
    <property type="match status" value="1"/>
</dbReference>
<dbReference type="InterPro" id="IPR001633">
    <property type="entry name" value="EAL_dom"/>
</dbReference>
<dbReference type="Proteomes" id="UP001602245">
    <property type="component" value="Unassembled WGS sequence"/>
</dbReference>
<proteinExistence type="predicted"/>
<dbReference type="SMART" id="SM00052">
    <property type="entry name" value="EAL"/>
    <property type="match status" value="1"/>
</dbReference>
<feature type="transmembrane region" description="Helical" evidence="1">
    <location>
        <begin position="139"/>
        <end position="161"/>
    </location>
</feature>
<dbReference type="PANTHER" id="PTHR44757:SF2">
    <property type="entry name" value="BIOFILM ARCHITECTURE MAINTENANCE PROTEIN MBAA"/>
    <property type="match status" value="1"/>
</dbReference>
<dbReference type="CDD" id="cd01948">
    <property type="entry name" value="EAL"/>
    <property type="match status" value="1"/>
</dbReference>
<dbReference type="Pfam" id="PF00563">
    <property type="entry name" value="EAL"/>
    <property type="match status" value="1"/>
</dbReference>
<keyword evidence="1" id="KW-0472">Membrane</keyword>
<evidence type="ECO:0000313" key="4">
    <source>
        <dbReference type="EMBL" id="MFF5296986.1"/>
    </source>
</evidence>
<dbReference type="InterPro" id="IPR000160">
    <property type="entry name" value="GGDEF_dom"/>
</dbReference>
<protein>
    <submittedName>
        <fullName evidence="4">Bifunctional diguanylate cyclase/phosphodiesterase</fullName>
    </submittedName>
</protein>
<keyword evidence="1" id="KW-0812">Transmembrane</keyword>
<evidence type="ECO:0000313" key="5">
    <source>
        <dbReference type="Proteomes" id="UP001602245"/>
    </source>
</evidence>
<feature type="transmembrane region" description="Helical" evidence="1">
    <location>
        <begin position="109"/>
        <end position="127"/>
    </location>
</feature>
<organism evidence="4 5">
    <name type="scientific">Paractinoplanes globisporus</name>
    <dbReference type="NCBI Taxonomy" id="113565"/>
    <lineage>
        <taxon>Bacteria</taxon>
        <taxon>Bacillati</taxon>
        <taxon>Actinomycetota</taxon>
        <taxon>Actinomycetes</taxon>
        <taxon>Micromonosporales</taxon>
        <taxon>Micromonosporaceae</taxon>
        <taxon>Paractinoplanes</taxon>
    </lineage>
</organism>
<gene>
    <name evidence="4" type="ORF">ACFY35_46785</name>
</gene>
<dbReference type="Gene3D" id="3.30.70.270">
    <property type="match status" value="1"/>
</dbReference>
<dbReference type="SUPFAM" id="SSF55073">
    <property type="entry name" value="Nucleotide cyclase"/>
    <property type="match status" value="1"/>
</dbReference>
<feature type="transmembrane region" description="Helical" evidence="1">
    <location>
        <begin position="40"/>
        <end position="58"/>
    </location>
</feature>
<dbReference type="InterPro" id="IPR052155">
    <property type="entry name" value="Biofilm_reg_signaling"/>
</dbReference>
<dbReference type="NCBIfam" id="TIGR00254">
    <property type="entry name" value="GGDEF"/>
    <property type="match status" value="1"/>
</dbReference>
<dbReference type="SMART" id="SM00267">
    <property type="entry name" value="GGDEF"/>
    <property type="match status" value="1"/>
</dbReference>
<dbReference type="EMBL" id="JBIAZU010000009">
    <property type="protein sequence ID" value="MFF5296986.1"/>
    <property type="molecule type" value="Genomic_DNA"/>
</dbReference>
<feature type="domain" description="EAL" evidence="2">
    <location>
        <begin position="506"/>
        <end position="758"/>
    </location>
</feature>
<dbReference type="PROSITE" id="PS50883">
    <property type="entry name" value="EAL"/>
    <property type="match status" value="1"/>
</dbReference>
<dbReference type="SUPFAM" id="SSF141868">
    <property type="entry name" value="EAL domain-like"/>
    <property type="match status" value="1"/>
</dbReference>
<feature type="transmembrane region" description="Helical" evidence="1">
    <location>
        <begin position="234"/>
        <end position="253"/>
    </location>
</feature>
<dbReference type="InterPro" id="IPR029787">
    <property type="entry name" value="Nucleotide_cyclase"/>
</dbReference>
<dbReference type="Pfam" id="PF00990">
    <property type="entry name" value="GGDEF"/>
    <property type="match status" value="1"/>
</dbReference>
<dbReference type="PANTHER" id="PTHR44757">
    <property type="entry name" value="DIGUANYLATE CYCLASE DGCP"/>
    <property type="match status" value="1"/>
</dbReference>
<dbReference type="RefSeq" id="WP_020515853.1">
    <property type="nucleotide sequence ID" value="NZ_JBIAZU010000009.1"/>
</dbReference>
<dbReference type="InterPro" id="IPR035919">
    <property type="entry name" value="EAL_sf"/>
</dbReference>
<comment type="caution">
    <text evidence="4">The sequence shown here is derived from an EMBL/GenBank/DDBJ whole genome shotgun (WGS) entry which is preliminary data.</text>
</comment>
<keyword evidence="1" id="KW-1133">Transmembrane helix</keyword>
<name>A0ABW6WXQ6_9ACTN</name>
<feature type="transmembrane region" description="Helical" evidence="1">
    <location>
        <begin position="173"/>
        <end position="196"/>
    </location>
</feature>
<sequence length="760" mass="81870">MGVLWSRFTAASRPLRVSALLTVVALAGFTINAIHPVLPWFLLWLPSITGSGLMVINFSRTARAAHLPARASRFWRHMFVVTVLVALGSLAQAYDIITTDDPSGQHVSPGQMVFDGLAIVLIIYALLRLPFGRQSVGELFRIVLDAGTVMLACAVFVWHFSTRYALAHSDARIIYISLALTTLALLAVFAVAKVVLTRPAGFLDRGALRMIGASVLIGAVGPTLRPMIEPADPHLFPDIVTMPLIFFFASWAAERQRRADYRPRRGVREPRRRSFSFLPYVAIAAVDGLLLSVALPAAAPDRQVIVISAVVLTALVLVRQITAFLDNGRLLNRLDHGATHDALTQLPNRTLFHERLDKALNAPGERSVAVALIDLDDFKEVNDTLGHEVGDLLLIAVAERLNGCIRVEDTVARLGGDEFVVVLDGADPIAADLAAQRMIDALRPPVVADGHELPIRASIGIADGRSGDDPSLLLRHADIAMYAAKTITGTACLHFTPDMAQAGADNAHLGAELREAIDSGQLFLLYQPIVALPDRRVIGAEALVRWEHPAHGTMAPQTFIPLAERTGLIVPLSRWVLRTAVSQLSAWTSAHGDDAPAVLNINVSPRDLREPGFAASVSALLAEYGVAPHRITLEVTESMPVDPQESAPTLSALRSLGVRVSLDDFGTGHSTLTMLHDCPIDELKLDSSFTQAEPGRAPVAATVLRVADSLGLRAIAEGVETPDQAARLHELGYRSAQGFLFAEPLSPEEFGDLLTSAQAA</sequence>
<feature type="domain" description="GGDEF" evidence="3">
    <location>
        <begin position="366"/>
        <end position="498"/>
    </location>
</feature>